<evidence type="ECO:0000256" key="2">
    <source>
        <dbReference type="ARBA" id="ARBA00010036"/>
    </source>
</evidence>
<organism evidence="11 12">
    <name type="scientific">Ridgeia piscesae</name>
    <name type="common">Tubeworm</name>
    <dbReference type="NCBI Taxonomy" id="27915"/>
    <lineage>
        <taxon>Eukaryota</taxon>
        <taxon>Metazoa</taxon>
        <taxon>Spiralia</taxon>
        <taxon>Lophotrochozoa</taxon>
        <taxon>Annelida</taxon>
        <taxon>Polychaeta</taxon>
        <taxon>Sedentaria</taxon>
        <taxon>Canalipalpata</taxon>
        <taxon>Sabellida</taxon>
        <taxon>Siboglinidae</taxon>
        <taxon>Ridgeia</taxon>
    </lineage>
</organism>
<feature type="domain" description="Dipeptidyl peptidase 8 /9 ,N-terminal" evidence="10">
    <location>
        <begin position="13"/>
        <end position="134"/>
    </location>
</feature>
<sequence>MASVVLADEHLYEDEMAQSLPPSHKANKSWSELRQAVRKTRRLASTLLNRVPNTFTFRSMSMPNGREVRLYYLGVPSGTRENTLLYVDVPLNESPDGNVPQLEWKLLLEAFHATPLHGKFSKEELLLRERKRVGSFGITSYDYHDTSGKFVFPACNGLYMCCDKLVDGHYIDKPVFPTEMPSSCASSRMDPKMCPSNELLLAYVSGNDLWVTHLESGCERRLTFVHKGLESIADDPLSAGVPSFVVQEEFDRYTGYWWQPQVTDTTASGSAVYRILYEEVDETKVDILRVVSPNSEDTADEYRYPRAGTPNAICTLKMLEFTLDDEGLIVDVVNRQLPEAASYSLNWMEYIVRAGWTPNGEYVYAQLLDRRQQRLQLTLITPASFCCVDPTEDEFVISSDVYHDIDMKDCGFEGQDQADVKVIYEDRTDIWLNVHDILHFFPQESPTEISFLWGSEKTGFRHIYHVTSSLEDSFNENMTDDMPEIPAFGLPSRPQVLREVALTSGDWEVCEKQIWVDSRRKLVYFVGMKDTPLETHLYVVSYEKPGAIVRLTRLGYSHTVSLDQECSMYVSVYSSMTEAPACHVYNIHSEPSHDPPAVRTQVMATLLQSTLTDSCQHVTAISDDYHAPELFSYVGRGGDTMHGMLYKPHELKPGCRYPTVLFVYGGPQVQCVNNSNKGTRFLRLHTLASLGYAVVVIDSRGSCRRGLKFESHIKDCLGTVEIDDQVEGLTWLASQVDFIDTSRVAIHGWSYGGYLSLMGLAQKPNIFKVAIAGAPVTSWNLYDTGYTERYMGLPKDNHNGYKNGSVLEFVERFPSEENRLLIVHGLMDENVHFSHTSALINALIRACKPYQLQVYPNERHGIRNPEASEHYETMIFSFLQQNL</sequence>
<dbReference type="SUPFAM" id="SSF53474">
    <property type="entry name" value="alpha/beta-Hydrolases"/>
    <property type="match status" value="1"/>
</dbReference>
<evidence type="ECO:0000259" key="8">
    <source>
        <dbReference type="Pfam" id="PF00326"/>
    </source>
</evidence>
<dbReference type="Pfam" id="PF00930">
    <property type="entry name" value="DPPIV_N"/>
    <property type="match status" value="1"/>
</dbReference>
<comment type="caution">
    <text evidence="11">The sequence shown here is derived from an EMBL/GenBank/DDBJ whole genome shotgun (WGS) entry which is preliminary data.</text>
</comment>
<dbReference type="InterPro" id="IPR002469">
    <property type="entry name" value="Peptidase_S9B_N"/>
</dbReference>
<dbReference type="PANTHER" id="PTHR11731:SF193">
    <property type="entry name" value="DIPEPTIDYL PEPTIDASE 9"/>
    <property type="match status" value="1"/>
</dbReference>
<proteinExistence type="inferred from homology"/>
<evidence type="ECO:0000259" key="9">
    <source>
        <dbReference type="Pfam" id="PF00930"/>
    </source>
</evidence>
<dbReference type="InterPro" id="IPR050278">
    <property type="entry name" value="Serine_Prot_S9B/DPPIV"/>
</dbReference>
<dbReference type="EMBL" id="JAODUO010000043">
    <property type="protein sequence ID" value="KAK2191904.1"/>
    <property type="molecule type" value="Genomic_DNA"/>
</dbReference>
<evidence type="ECO:0000256" key="4">
    <source>
        <dbReference type="ARBA" id="ARBA00022438"/>
    </source>
</evidence>
<dbReference type="FunFam" id="2.140.10.30:FF:000002">
    <property type="entry name" value="Dipeptidyl peptidase 8-like isoform"/>
    <property type="match status" value="1"/>
</dbReference>
<dbReference type="GO" id="GO:0008239">
    <property type="term" value="F:dipeptidyl-peptidase activity"/>
    <property type="evidence" value="ECO:0007669"/>
    <property type="project" value="UniProtKB-EC"/>
</dbReference>
<dbReference type="InterPro" id="IPR001375">
    <property type="entry name" value="Peptidase_S9_cat"/>
</dbReference>
<dbReference type="AlphaFoldDB" id="A0AAD9UJL1"/>
<dbReference type="InterPro" id="IPR045785">
    <property type="entry name" value="Dpp_8/9_N"/>
</dbReference>
<dbReference type="GO" id="GO:0004177">
    <property type="term" value="F:aminopeptidase activity"/>
    <property type="evidence" value="ECO:0007669"/>
    <property type="project" value="UniProtKB-KW"/>
</dbReference>
<dbReference type="FunFam" id="3.40.50.1820:FF:000016">
    <property type="entry name" value="Dipeptidyl peptidase 8-like isoform"/>
    <property type="match status" value="1"/>
</dbReference>
<comment type="similarity">
    <text evidence="2">Belongs to the peptidase S9B family. DPPIV subfamily.</text>
</comment>
<evidence type="ECO:0000259" key="10">
    <source>
        <dbReference type="Pfam" id="PF19520"/>
    </source>
</evidence>
<dbReference type="EC" id="3.4.14.5" evidence="3"/>
<evidence type="ECO:0000256" key="3">
    <source>
        <dbReference type="ARBA" id="ARBA00012062"/>
    </source>
</evidence>
<dbReference type="Pfam" id="PF00326">
    <property type="entry name" value="Peptidase_S9"/>
    <property type="match status" value="1"/>
</dbReference>
<evidence type="ECO:0000313" key="12">
    <source>
        <dbReference type="Proteomes" id="UP001209878"/>
    </source>
</evidence>
<keyword evidence="12" id="KW-1185">Reference proteome</keyword>
<comment type="catalytic activity">
    <reaction evidence="1">
        <text>Release of an N-terminal dipeptide, Xaa-Yaa-|-Zaa-, from a polypeptide, preferentially when Yaa is Pro, provided Zaa is neither Pro nor hydroxyproline.</text>
        <dbReference type="EC" id="3.4.14.5"/>
    </reaction>
</comment>
<keyword evidence="4" id="KW-0031">Aminopeptidase</keyword>
<keyword evidence="5" id="KW-0645">Protease</keyword>
<dbReference type="GO" id="GO:0006508">
    <property type="term" value="P:proteolysis"/>
    <property type="evidence" value="ECO:0007669"/>
    <property type="project" value="UniProtKB-KW"/>
</dbReference>
<accession>A0AAD9UJL1</accession>
<dbReference type="Proteomes" id="UP001209878">
    <property type="component" value="Unassembled WGS sequence"/>
</dbReference>
<protein>
    <recommendedName>
        <fullName evidence="3">dipeptidyl-peptidase IV</fullName>
        <ecNumber evidence="3">3.4.14.5</ecNumber>
    </recommendedName>
</protein>
<dbReference type="Gene3D" id="2.140.10.30">
    <property type="entry name" value="Dipeptidylpeptidase IV, N-terminal domain"/>
    <property type="match status" value="1"/>
</dbReference>
<dbReference type="PANTHER" id="PTHR11731">
    <property type="entry name" value="PROTEASE FAMILY S9B,C DIPEPTIDYL-PEPTIDASE IV-RELATED"/>
    <property type="match status" value="1"/>
</dbReference>
<reference evidence="11" key="1">
    <citation type="journal article" date="2023" name="Mol. Biol. Evol.">
        <title>Third-Generation Sequencing Reveals the Adaptive Role of the Epigenome in Three Deep-Sea Polychaetes.</title>
        <authorList>
            <person name="Perez M."/>
            <person name="Aroh O."/>
            <person name="Sun Y."/>
            <person name="Lan Y."/>
            <person name="Juniper S.K."/>
            <person name="Young C.R."/>
            <person name="Angers B."/>
            <person name="Qian P.Y."/>
        </authorList>
    </citation>
    <scope>NUCLEOTIDE SEQUENCE</scope>
    <source>
        <strain evidence="11">R07B-5</strain>
    </source>
</reference>
<evidence type="ECO:0000256" key="1">
    <source>
        <dbReference type="ARBA" id="ARBA00001257"/>
    </source>
</evidence>
<feature type="domain" description="Peptidase S9 prolyl oligopeptidase catalytic" evidence="8">
    <location>
        <begin position="682"/>
        <end position="883"/>
    </location>
</feature>
<dbReference type="Pfam" id="PF19520">
    <property type="entry name" value="Dpp_8_9_N"/>
    <property type="match status" value="1"/>
</dbReference>
<dbReference type="Gene3D" id="3.40.50.1820">
    <property type="entry name" value="alpha/beta hydrolase"/>
    <property type="match status" value="1"/>
</dbReference>
<evidence type="ECO:0000256" key="5">
    <source>
        <dbReference type="ARBA" id="ARBA00022670"/>
    </source>
</evidence>
<evidence type="ECO:0000313" key="11">
    <source>
        <dbReference type="EMBL" id="KAK2191904.1"/>
    </source>
</evidence>
<keyword evidence="6" id="KW-0378">Hydrolase</keyword>
<evidence type="ECO:0000256" key="6">
    <source>
        <dbReference type="ARBA" id="ARBA00022801"/>
    </source>
</evidence>
<dbReference type="SUPFAM" id="SSF82171">
    <property type="entry name" value="DPP6 N-terminal domain-like"/>
    <property type="match status" value="1"/>
</dbReference>
<evidence type="ECO:0000256" key="7">
    <source>
        <dbReference type="ARBA" id="ARBA00022825"/>
    </source>
</evidence>
<gene>
    <name evidence="11" type="ORF">NP493_43g06000</name>
</gene>
<feature type="domain" description="Dipeptidylpeptidase IV N-terminal" evidence="9">
    <location>
        <begin position="183"/>
        <end position="577"/>
    </location>
</feature>
<keyword evidence="7" id="KW-0720">Serine protease</keyword>
<dbReference type="GO" id="GO:0008236">
    <property type="term" value="F:serine-type peptidase activity"/>
    <property type="evidence" value="ECO:0007669"/>
    <property type="project" value="UniProtKB-KW"/>
</dbReference>
<name>A0AAD9UJL1_RIDPI</name>
<dbReference type="InterPro" id="IPR029058">
    <property type="entry name" value="AB_hydrolase_fold"/>
</dbReference>